<keyword evidence="2" id="KW-1185">Reference proteome</keyword>
<evidence type="ECO:0000313" key="1">
    <source>
        <dbReference type="EMBL" id="MEC4294345.1"/>
    </source>
</evidence>
<evidence type="ECO:0000313" key="2">
    <source>
        <dbReference type="Proteomes" id="UP001343724"/>
    </source>
</evidence>
<comment type="caution">
    <text evidence="1">The sequence shown here is derived from an EMBL/GenBank/DDBJ whole genome shotgun (WGS) entry which is preliminary data.</text>
</comment>
<dbReference type="RefSeq" id="WP_326439667.1">
    <property type="nucleotide sequence ID" value="NZ_JAYMFH010000003.1"/>
</dbReference>
<organism evidence="1 2">
    <name type="scientific">Adlercreutzia shanghongiae</name>
    <dbReference type="NCBI Taxonomy" id="3111773"/>
    <lineage>
        <taxon>Bacteria</taxon>
        <taxon>Bacillati</taxon>
        <taxon>Actinomycetota</taxon>
        <taxon>Coriobacteriia</taxon>
        <taxon>Eggerthellales</taxon>
        <taxon>Eggerthellaceae</taxon>
        <taxon>Adlercreutzia</taxon>
    </lineage>
</organism>
<name>A0ABU6IWY3_9ACTN</name>
<sequence length="110" mass="12074">MPTLSRHVPRGDFLIHRGADERLGVRWQRDYGGGYKAVDMSAWIADLLLSKDGEALLSVPCTCTYDGLCVASLTGSQTRSLQVRTGEWRIDAHGPGGESELMGWGYFEAV</sequence>
<proteinExistence type="predicted"/>
<gene>
    <name evidence="1" type="ORF">VJ920_03355</name>
</gene>
<reference evidence="1 2" key="1">
    <citation type="submission" date="2024-01" db="EMBL/GenBank/DDBJ databases">
        <title>novel species in genus Adlercreutzia.</title>
        <authorList>
            <person name="Liu X."/>
        </authorList>
    </citation>
    <scope>NUCLEOTIDE SEQUENCE [LARGE SCALE GENOMIC DNA]</scope>
    <source>
        <strain evidence="1 2">R22</strain>
    </source>
</reference>
<protein>
    <submittedName>
        <fullName evidence="1">Uncharacterized protein</fullName>
    </submittedName>
</protein>
<dbReference type="Proteomes" id="UP001343724">
    <property type="component" value="Unassembled WGS sequence"/>
</dbReference>
<dbReference type="EMBL" id="JAYMFH010000003">
    <property type="protein sequence ID" value="MEC4294345.1"/>
    <property type="molecule type" value="Genomic_DNA"/>
</dbReference>
<accession>A0ABU6IWY3</accession>